<accession>A0AAV5LEW8</accession>
<comment type="caution">
    <text evidence="2">The sequence shown here is derived from an EMBL/GenBank/DDBJ whole genome shotgun (WGS) entry which is preliminary data.</text>
</comment>
<dbReference type="Pfam" id="PF07800">
    <property type="entry name" value="DUF1644"/>
    <property type="match status" value="1"/>
</dbReference>
<feature type="compositionally biased region" description="Basic residues" evidence="1">
    <location>
        <begin position="292"/>
        <end position="305"/>
    </location>
</feature>
<organism evidence="2 3">
    <name type="scientific">Rubroshorea leprosula</name>
    <dbReference type="NCBI Taxonomy" id="152421"/>
    <lineage>
        <taxon>Eukaryota</taxon>
        <taxon>Viridiplantae</taxon>
        <taxon>Streptophyta</taxon>
        <taxon>Embryophyta</taxon>
        <taxon>Tracheophyta</taxon>
        <taxon>Spermatophyta</taxon>
        <taxon>Magnoliopsida</taxon>
        <taxon>eudicotyledons</taxon>
        <taxon>Gunneridae</taxon>
        <taxon>Pentapetalae</taxon>
        <taxon>rosids</taxon>
        <taxon>malvids</taxon>
        <taxon>Malvales</taxon>
        <taxon>Dipterocarpaceae</taxon>
        <taxon>Rubroshorea</taxon>
    </lineage>
</organism>
<evidence type="ECO:0000256" key="1">
    <source>
        <dbReference type="SAM" id="MobiDB-lite"/>
    </source>
</evidence>
<evidence type="ECO:0000313" key="2">
    <source>
        <dbReference type="EMBL" id="GKV35809.1"/>
    </source>
</evidence>
<dbReference type="PANTHER" id="PTHR31197">
    <property type="entry name" value="OS01G0612600 PROTEIN"/>
    <property type="match status" value="1"/>
</dbReference>
<dbReference type="Proteomes" id="UP001054252">
    <property type="component" value="Unassembled WGS sequence"/>
</dbReference>
<protein>
    <submittedName>
        <fullName evidence="2">Uncharacterized protein</fullName>
    </submittedName>
</protein>
<dbReference type="PANTHER" id="PTHR31197:SF29">
    <property type="entry name" value="C2H2-TYPE DOMAIN-CONTAINING PROTEIN"/>
    <property type="match status" value="1"/>
</dbReference>
<dbReference type="InterPro" id="IPR012866">
    <property type="entry name" value="DUF1644"/>
</dbReference>
<keyword evidence="3" id="KW-1185">Reference proteome</keyword>
<dbReference type="AlphaFoldDB" id="A0AAV5LEW8"/>
<reference evidence="2 3" key="1">
    <citation type="journal article" date="2021" name="Commun. Biol.">
        <title>The genome of Shorea leprosula (Dipterocarpaceae) highlights the ecological relevance of drought in aseasonal tropical rainforests.</title>
        <authorList>
            <person name="Ng K.K.S."/>
            <person name="Kobayashi M.J."/>
            <person name="Fawcett J.A."/>
            <person name="Hatakeyama M."/>
            <person name="Paape T."/>
            <person name="Ng C.H."/>
            <person name="Ang C.C."/>
            <person name="Tnah L.H."/>
            <person name="Lee C.T."/>
            <person name="Nishiyama T."/>
            <person name="Sese J."/>
            <person name="O'Brien M.J."/>
            <person name="Copetti D."/>
            <person name="Mohd Noor M.I."/>
            <person name="Ong R.C."/>
            <person name="Putra M."/>
            <person name="Sireger I.Z."/>
            <person name="Indrioko S."/>
            <person name="Kosugi Y."/>
            <person name="Izuno A."/>
            <person name="Isagi Y."/>
            <person name="Lee S.L."/>
            <person name="Shimizu K.K."/>
        </authorList>
    </citation>
    <scope>NUCLEOTIDE SEQUENCE [LARGE SCALE GENOMIC DNA]</scope>
    <source>
        <strain evidence="2">214</strain>
    </source>
</reference>
<dbReference type="EMBL" id="BPVZ01000113">
    <property type="protein sequence ID" value="GKV35809.1"/>
    <property type="molecule type" value="Genomic_DNA"/>
</dbReference>
<feature type="region of interest" description="Disordered" evidence="1">
    <location>
        <begin position="109"/>
        <end position="134"/>
    </location>
</feature>
<proteinExistence type="predicted"/>
<feature type="compositionally biased region" description="Polar residues" evidence="1">
    <location>
        <begin position="331"/>
        <end position="349"/>
    </location>
</feature>
<sequence length="390" mass="45057">MPKDRRVSSLSFDRSRVSPYPCSSRNAKQFTTESPSKAVYEFKEWEEARCPICMEHPHNAVLLHCSSFEKGCQPYICNTSYRHSNCLDQFCKSSVSSPSTIILREIPPPRMTNASHNVREPLPQDEQGGAGGSSSQPNLVCPLCRGELYGWSVVEPARRFMNSKARSCSCENCDFGGTYSELRKHARAMHPLVHPTEVDPARQRDWTRLEQERDYEDMRSSIQSAFGEDINMFWLLGFALRFILSFEGRGEQVQRRFSHDLESDRGTSRESSLYLGLCISSPEERMPQVRHQSPRMRRAHPRWRHQNSLLERGQPQGRQQSSLRERGLPQESYQSSFPERRQTQGSYQGSLPGRAQPQEGNLRERAQPQGRHQSSSLEREQRGLRWRRPR</sequence>
<name>A0AAV5LEW8_9ROSI</name>
<feature type="region of interest" description="Disordered" evidence="1">
    <location>
        <begin position="284"/>
        <end position="390"/>
    </location>
</feature>
<evidence type="ECO:0000313" key="3">
    <source>
        <dbReference type="Proteomes" id="UP001054252"/>
    </source>
</evidence>
<gene>
    <name evidence="2" type="ORF">SLEP1_g44021</name>
</gene>